<dbReference type="Pfam" id="PF07702">
    <property type="entry name" value="UTRA"/>
    <property type="match status" value="1"/>
</dbReference>
<dbReference type="InterPro" id="IPR000524">
    <property type="entry name" value="Tscrpt_reg_HTH_GntR"/>
</dbReference>
<keyword evidence="2" id="KW-0238">DNA-binding</keyword>
<dbReference type="PANTHER" id="PTHR44846:SF1">
    <property type="entry name" value="MANNOSYL-D-GLYCERATE TRANSPORT_METABOLISM SYSTEM REPRESSOR MNGR-RELATED"/>
    <property type="match status" value="1"/>
</dbReference>
<dbReference type="GO" id="GO:0003677">
    <property type="term" value="F:DNA binding"/>
    <property type="evidence" value="ECO:0007669"/>
    <property type="project" value="UniProtKB-KW"/>
</dbReference>
<dbReference type="InterPro" id="IPR011663">
    <property type="entry name" value="UTRA"/>
</dbReference>
<comment type="caution">
    <text evidence="5">The sequence shown here is derived from an EMBL/GenBank/DDBJ whole genome shotgun (WGS) entry which is preliminary data.</text>
</comment>
<dbReference type="Proteomes" id="UP000050920">
    <property type="component" value="Unassembled WGS sequence"/>
</dbReference>
<name>A0A0R2NFU1_9LACO</name>
<gene>
    <name evidence="5" type="ORF">DY78_GL001620</name>
</gene>
<evidence type="ECO:0000256" key="2">
    <source>
        <dbReference type="ARBA" id="ARBA00023125"/>
    </source>
</evidence>
<dbReference type="GO" id="GO:0003700">
    <property type="term" value="F:DNA-binding transcription factor activity"/>
    <property type="evidence" value="ECO:0007669"/>
    <property type="project" value="InterPro"/>
</dbReference>
<sequence length="277" mass="31665">MNSYLISTYNDIENQNKEGLTMPKNTTPKYVDIYNQLRHDIIAGTYPAGSFLPTETDLMTLFKASRTTIRNAIKLLKADNFLRVTQGRGTEILPVERQQGYAFTLMGKTEVSTDFEGRNTEDIVGQPSTIDVIPATPDIANNLNIREAEKVYRLQREKIIGDTSFLYVVSYLRYRDFANLEKNDGQIYFLYKFLEEHYGTRFVSTKIKITATAADFIQSRLLDVPVGNPLLEQARHTYSDNGIVEYSLSYCRPEYMSISVSTSPEDIQHNPFLTRGF</sequence>
<dbReference type="InterPro" id="IPR028978">
    <property type="entry name" value="Chorismate_lyase_/UTRA_dom_sf"/>
</dbReference>
<dbReference type="SUPFAM" id="SSF46785">
    <property type="entry name" value="Winged helix' DNA-binding domain"/>
    <property type="match status" value="1"/>
</dbReference>
<evidence type="ECO:0000256" key="1">
    <source>
        <dbReference type="ARBA" id="ARBA00023015"/>
    </source>
</evidence>
<evidence type="ECO:0000259" key="4">
    <source>
        <dbReference type="PROSITE" id="PS50949"/>
    </source>
</evidence>
<dbReference type="SMART" id="SM00345">
    <property type="entry name" value="HTH_GNTR"/>
    <property type="match status" value="1"/>
</dbReference>
<accession>A0A0R2NFU1</accession>
<keyword evidence="3" id="KW-0804">Transcription</keyword>
<organism evidence="5 6">
    <name type="scientific">Lactiplantibacillus fabifermentans DSM 21115</name>
    <dbReference type="NCBI Taxonomy" id="1413187"/>
    <lineage>
        <taxon>Bacteria</taxon>
        <taxon>Bacillati</taxon>
        <taxon>Bacillota</taxon>
        <taxon>Bacilli</taxon>
        <taxon>Lactobacillales</taxon>
        <taxon>Lactobacillaceae</taxon>
        <taxon>Lactiplantibacillus</taxon>
    </lineage>
</organism>
<dbReference type="EMBL" id="AYGX02000162">
    <property type="protein sequence ID" value="KRO24695.1"/>
    <property type="molecule type" value="Genomic_DNA"/>
</dbReference>
<dbReference type="CDD" id="cd07377">
    <property type="entry name" value="WHTH_GntR"/>
    <property type="match status" value="1"/>
</dbReference>
<evidence type="ECO:0000313" key="5">
    <source>
        <dbReference type="EMBL" id="KRO24695.1"/>
    </source>
</evidence>
<dbReference type="InterPro" id="IPR050679">
    <property type="entry name" value="Bact_HTH_transcr_reg"/>
</dbReference>
<dbReference type="InterPro" id="IPR036388">
    <property type="entry name" value="WH-like_DNA-bd_sf"/>
</dbReference>
<dbReference type="Gene3D" id="3.40.1410.10">
    <property type="entry name" value="Chorismate lyase-like"/>
    <property type="match status" value="1"/>
</dbReference>
<reference evidence="5 6" key="1">
    <citation type="journal article" date="2015" name="Genome Announc.">
        <title>Expanding the biotechnology potential of lactobacilli through comparative genomics of 213 strains and associated genera.</title>
        <authorList>
            <person name="Sun Z."/>
            <person name="Harris H.M."/>
            <person name="McCann A."/>
            <person name="Guo C."/>
            <person name="Argimon S."/>
            <person name="Zhang W."/>
            <person name="Yang X."/>
            <person name="Jeffery I.B."/>
            <person name="Cooney J.C."/>
            <person name="Kagawa T.F."/>
            <person name="Liu W."/>
            <person name="Song Y."/>
            <person name="Salvetti E."/>
            <person name="Wrobel A."/>
            <person name="Rasinkangas P."/>
            <person name="Parkhill J."/>
            <person name="Rea M.C."/>
            <person name="O'Sullivan O."/>
            <person name="Ritari J."/>
            <person name="Douillard F.P."/>
            <person name="Paul Ross R."/>
            <person name="Yang R."/>
            <person name="Briner A.E."/>
            <person name="Felis G.E."/>
            <person name="de Vos W.M."/>
            <person name="Barrangou R."/>
            <person name="Klaenhammer T.R."/>
            <person name="Caufield P.W."/>
            <person name="Cui Y."/>
            <person name="Zhang H."/>
            <person name="O'Toole P.W."/>
        </authorList>
    </citation>
    <scope>NUCLEOTIDE SEQUENCE [LARGE SCALE GENOMIC DNA]</scope>
    <source>
        <strain evidence="5 6">DSM 21115</strain>
    </source>
</reference>
<feature type="domain" description="HTH gntR-type" evidence="4">
    <location>
        <begin position="27"/>
        <end position="95"/>
    </location>
</feature>
<dbReference type="SUPFAM" id="SSF64288">
    <property type="entry name" value="Chorismate lyase-like"/>
    <property type="match status" value="1"/>
</dbReference>
<dbReference type="Pfam" id="PF00392">
    <property type="entry name" value="GntR"/>
    <property type="match status" value="1"/>
</dbReference>
<dbReference type="InterPro" id="IPR036390">
    <property type="entry name" value="WH_DNA-bd_sf"/>
</dbReference>
<dbReference type="Gene3D" id="1.10.10.10">
    <property type="entry name" value="Winged helix-like DNA-binding domain superfamily/Winged helix DNA-binding domain"/>
    <property type="match status" value="1"/>
</dbReference>
<protein>
    <recommendedName>
        <fullName evidence="4">HTH gntR-type domain-containing protein</fullName>
    </recommendedName>
</protein>
<evidence type="ECO:0000256" key="3">
    <source>
        <dbReference type="ARBA" id="ARBA00023163"/>
    </source>
</evidence>
<keyword evidence="1" id="KW-0805">Transcription regulation</keyword>
<dbReference type="PRINTS" id="PR00035">
    <property type="entry name" value="HTHGNTR"/>
</dbReference>
<evidence type="ECO:0000313" key="6">
    <source>
        <dbReference type="Proteomes" id="UP000050920"/>
    </source>
</evidence>
<dbReference type="AlphaFoldDB" id="A0A0R2NFU1"/>
<dbReference type="SMART" id="SM00866">
    <property type="entry name" value="UTRA"/>
    <property type="match status" value="1"/>
</dbReference>
<dbReference type="GO" id="GO:0045892">
    <property type="term" value="P:negative regulation of DNA-templated transcription"/>
    <property type="evidence" value="ECO:0007669"/>
    <property type="project" value="TreeGrafter"/>
</dbReference>
<proteinExistence type="predicted"/>
<dbReference type="PROSITE" id="PS50949">
    <property type="entry name" value="HTH_GNTR"/>
    <property type="match status" value="1"/>
</dbReference>
<keyword evidence="6" id="KW-1185">Reference proteome</keyword>
<dbReference type="PANTHER" id="PTHR44846">
    <property type="entry name" value="MANNOSYL-D-GLYCERATE TRANSPORT/METABOLISM SYSTEM REPRESSOR MNGR-RELATED"/>
    <property type="match status" value="1"/>
</dbReference>